<dbReference type="Pfam" id="PF13231">
    <property type="entry name" value="PMT_2"/>
    <property type="match status" value="1"/>
</dbReference>
<organism evidence="10 12">
    <name type="scientific">Streptomyces sannanensis</name>
    <dbReference type="NCBI Taxonomy" id="285536"/>
    <lineage>
        <taxon>Bacteria</taxon>
        <taxon>Bacillati</taxon>
        <taxon>Actinomycetota</taxon>
        <taxon>Actinomycetes</taxon>
        <taxon>Kitasatosporales</taxon>
        <taxon>Streptomycetaceae</taxon>
        <taxon>Streptomyces</taxon>
    </lineage>
</organism>
<evidence type="ECO:0000256" key="1">
    <source>
        <dbReference type="ARBA" id="ARBA00004651"/>
    </source>
</evidence>
<feature type="transmembrane region" description="Helical" evidence="8">
    <location>
        <begin position="232"/>
        <end position="254"/>
    </location>
</feature>
<comment type="subcellular location">
    <subcellularLocation>
        <location evidence="1">Cell membrane</location>
        <topology evidence="1">Multi-pass membrane protein</topology>
    </subcellularLocation>
</comment>
<evidence type="ECO:0000259" key="9">
    <source>
        <dbReference type="Pfam" id="PF13231"/>
    </source>
</evidence>
<evidence type="ECO:0000256" key="4">
    <source>
        <dbReference type="ARBA" id="ARBA00022679"/>
    </source>
</evidence>
<evidence type="ECO:0000256" key="2">
    <source>
        <dbReference type="ARBA" id="ARBA00022475"/>
    </source>
</evidence>
<keyword evidence="2" id="KW-1003">Cell membrane</keyword>
<sequence length="466" mass="51000">MWLWPALATLAMTMYRIGRPQMGGDELASWDIAGRTAEQLLGTVQRVDAVLGAYYFMLHAWMTVFGESATAVRMPSALAMIGAAVCVALTGQRLFGRRAGLAGGLLFAVIPAVSRFGHEARPYALTLLAVSLATLMLLRALDRPRSWWRWTGYALCVEFIGLMHLVALTALLGHLLAAIFRGRQERRALWGFCIAAVTGVACVVPVILLGRSQASRQLYWIAKPDGWGLVDIWPQIFASALCAGAVIMLAALAWRERNDTLLWCTALAVLPPLVIWVASHGQISYFYFRYMLFTLPAWAVLAGAGLAAAVRFKAALAAALAVLALLTLPVQKAVRETFEHHLGLSMDFEGAARAIRKYYAPGDAVVYDRMEDSRGVSFYLPRELSMRDVFVARSAAELHESDPVYCPRPAECVGKEKRLWLVVRGGDPDPLQGLPGPQADALRAHYTASGTERMTGLTVALLVRKD</sequence>
<dbReference type="Proteomes" id="UP001499990">
    <property type="component" value="Unassembled WGS sequence"/>
</dbReference>
<name>A0ABP6S4D1_9ACTN</name>
<evidence type="ECO:0000256" key="3">
    <source>
        <dbReference type="ARBA" id="ARBA00022676"/>
    </source>
</evidence>
<feature type="transmembrane region" description="Helical" evidence="8">
    <location>
        <begin position="189"/>
        <end position="211"/>
    </location>
</feature>
<keyword evidence="3" id="KW-0328">Glycosyltransferase</keyword>
<dbReference type="EMBL" id="BAAAYL010000001">
    <property type="protein sequence ID" value="GAA3379941.1"/>
    <property type="molecule type" value="Genomic_DNA"/>
</dbReference>
<evidence type="ECO:0000256" key="8">
    <source>
        <dbReference type="SAM" id="Phobius"/>
    </source>
</evidence>
<evidence type="ECO:0000256" key="6">
    <source>
        <dbReference type="ARBA" id="ARBA00022989"/>
    </source>
</evidence>
<keyword evidence="7 8" id="KW-0472">Membrane</keyword>
<evidence type="ECO:0000313" key="12">
    <source>
        <dbReference type="Proteomes" id="UP001499990"/>
    </source>
</evidence>
<reference evidence="10" key="1">
    <citation type="journal article" date="2014" name="Int. J. Syst. Evol. Microbiol.">
        <title>Complete genome of a new Firmicutes species belonging to the dominant human colonic microbiota ('Ruminococcus bicirculans') reveals two chromosomes and a selective capacity to utilize plant glucans.</title>
        <authorList>
            <consortium name="NISC Comparative Sequencing Program"/>
            <person name="Wegmann U."/>
            <person name="Louis P."/>
            <person name="Goesmann A."/>
            <person name="Henrissat B."/>
            <person name="Duncan S.H."/>
            <person name="Flint H.J."/>
        </authorList>
    </citation>
    <scope>NUCLEOTIDE SEQUENCE</scope>
    <source>
        <strain evidence="10">JCM 9651</strain>
    </source>
</reference>
<proteinExistence type="predicted"/>
<evidence type="ECO:0000256" key="7">
    <source>
        <dbReference type="ARBA" id="ARBA00023136"/>
    </source>
</evidence>
<feature type="transmembrane region" description="Helical" evidence="8">
    <location>
        <begin position="260"/>
        <end position="278"/>
    </location>
</feature>
<dbReference type="PANTHER" id="PTHR33908:SF3">
    <property type="entry name" value="UNDECAPRENYL PHOSPHATE-ALPHA-4-AMINO-4-DEOXY-L-ARABINOSE ARABINOSYL TRANSFERASE"/>
    <property type="match status" value="1"/>
</dbReference>
<keyword evidence="6 8" id="KW-1133">Transmembrane helix</keyword>
<reference evidence="10" key="3">
    <citation type="submission" date="2023-12" db="EMBL/GenBank/DDBJ databases">
        <authorList>
            <person name="Sun Q."/>
            <person name="Inoue M."/>
        </authorList>
    </citation>
    <scope>NUCLEOTIDE SEQUENCE</scope>
    <source>
        <strain evidence="10">JCM 9651</strain>
    </source>
</reference>
<evidence type="ECO:0000313" key="10">
    <source>
        <dbReference type="EMBL" id="GAA3367760.1"/>
    </source>
</evidence>
<keyword evidence="5 8" id="KW-0812">Transmembrane</keyword>
<protein>
    <recommendedName>
        <fullName evidence="9">Glycosyltransferase RgtA/B/C/D-like domain-containing protein</fullName>
    </recommendedName>
</protein>
<dbReference type="InterPro" id="IPR050297">
    <property type="entry name" value="LipidA_mod_glycosyltrf_83"/>
</dbReference>
<feature type="transmembrane region" description="Helical" evidence="8">
    <location>
        <begin position="153"/>
        <end position="177"/>
    </location>
</feature>
<keyword evidence="4" id="KW-0808">Transferase</keyword>
<dbReference type="InterPro" id="IPR038731">
    <property type="entry name" value="RgtA/B/C-like"/>
</dbReference>
<dbReference type="PANTHER" id="PTHR33908">
    <property type="entry name" value="MANNOSYLTRANSFERASE YKCB-RELATED"/>
    <property type="match status" value="1"/>
</dbReference>
<evidence type="ECO:0000256" key="5">
    <source>
        <dbReference type="ARBA" id="ARBA00022692"/>
    </source>
</evidence>
<keyword evidence="12" id="KW-1185">Reference proteome</keyword>
<feature type="transmembrane region" description="Helical" evidence="8">
    <location>
        <begin position="71"/>
        <end position="90"/>
    </location>
</feature>
<feature type="transmembrane region" description="Helical" evidence="8">
    <location>
        <begin position="290"/>
        <end position="308"/>
    </location>
</feature>
<accession>A0ABP6S4D1</accession>
<reference evidence="12" key="2">
    <citation type="journal article" date="2019" name="Int. J. Syst. Evol. Microbiol.">
        <title>The Global Catalogue of Microorganisms (GCM) 10K type strain sequencing project: providing services to taxonomists for standard genome sequencing and annotation.</title>
        <authorList>
            <consortium name="The Broad Institute Genomics Platform"/>
            <consortium name="The Broad Institute Genome Sequencing Center for Infectious Disease"/>
            <person name="Wu L."/>
            <person name="Ma J."/>
        </authorList>
    </citation>
    <scope>NUCLEOTIDE SEQUENCE [LARGE SCALE GENOMIC DNA]</scope>
    <source>
        <strain evidence="12">JCM 9651</strain>
    </source>
</reference>
<dbReference type="EMBL" id="BAAAYL010000001">
    <property type="protein sequence ID" value="GAA3367760.1"/>
    <property type="molecule type" value="Genomic_DNA"/>
</dbReference>
<comment type="caution">
    <text evidence="10">The sequence shown here is derived from an EMBL/GenBank/DDBJ whole genome shotgun (WGS) entry which is preliminary data.</text>
</comment>
<evidence type="ECO:0000313" key="11">
    <source>
        <dbReference type="EMBL" id="GAA3379941.1"/>
    </source>
</evidence>
<gene>
    <name evidence="10" type="ORF">GCM10020367_03300</name>
    <name evidence="11" type="ORF">GCM10020367_65540</name>
</gene>
<feature type="transmembrane region" description="Helical" evidence="8">
    <location>
        <begin position="123"/>
        <end position="141"/>
    </location>
</feature>
<feature type="domain" description="Glycosyltransferase RgtA/B/C/D-like" evidence="9">
    <location>
        <begin position="55"/>
        <end position="207"/>
    </location>
</feature>